<sequence length="474" mass="52580">MEEVREQFWSPDAVRDFNDLFLCFPIRKQIDKRLEKLLKRNTCDAYDCARVQSYLNYIYTDNDISSKERQITQANQKREQKKQRKEHQDILKRLSCEGQVAVALSVTVSDLKNFRKDIIQAFASQVYYLQAKVSKLIFCKRVRDACRTVDIDSADFTDFKADYDDAHRRYLEQPSSVTVPTRDPGNKSEHPMPTPCQPRNATDDWASEQNLSRAASAPPVTGDYAQPPVVMMSAERHSKRRRMDEQGKYRPTSTHAPSSTSRRRVSPAGQAPSPSDAAPSAEAPAFAARVSTRVDTGGTSRKQSTPGSDAASLNIFDLARKMTFAFCSGETVCSVIGSANGDAVFSRVPGAYRSDPVGDKGRFSFMLSRSKAEAFYRESTGSAGGDGATSSCPPRISIPLPRVLEHLRGIPKEGFGLIMIPEQGSLVISGKVQEEIGRDRITILGTRETVAPLMEKANTPKTILQLLVDKLPVI</sequence>
<dbReference type="Proteomes" id="UP001174694">
    <property type="component" value="Unassembled WGS sequence"/>
</dbReference>
<keyword evidence="1" id="KW-0175">Coiled coil</keyword>
<evidence type="ECO:0000256" key="2">
    <source>
        <dbReference type="SAM" id="MobiDB-lite"/>
    </source>
</evidence>
<feature type="compositionally biased region" description="Polar residues" evidence="2">
    <location>
        <begin position="251"/>
        <end position="260"/>
    </location>
</feature>
<comment type="caution">
    <text evidence="3">The sequence shown here is derived from an EMBL/GenBank/DDBJ whole genome shotgun (WGS) entry which is preliminary data.</text>
</comment>
<evidence type="ECO:0000313" key="3">
    <source>
        <dbReference type="EMBL" id="KAJ9129525.1"/>
    </source>
</evidence>
<dbReference type="AlphaFoldDB" id="A0AA38RDW6"/>
<accession>A0AA38RDW6</accession>
<feature type="region of interest" description="Disordered" evidence="2">
    <location>
        <begin position="290"/>
        <end position="309"/>
    </location>
</feature>
<evidence type="ECO:0000313" key="4">
    <source>
        <dbReference type="Proteomes" id="UP001174694"/>
    </source>
</evidence>
<feature type="compositionally biased region" description="Low complexity" evidence="2">
    <location>
        <begin position="266"/>
        <end position="285"/>
    </location>
</feature>
<name>A0AA38RDW6_9PEZI</name>
<feature type="compositionally biased region" description="Polar residues" evidence="2">
    <location>
        <begin position="293"/>
        <end position="307"/>
    </location>
</feature>
<protein>
    <submittedName>
        <fullName evidence="3">Uncharacterized protein</fullName>
    </submittedName>
</protein>
<organism evidence="3 4">
    <name type="scientific">Pleurostoma richardsiae</name>
    <dbReference type="NCBI Taxonomy" id="41990"/>
    <lineage>
        <taxon>Eukaryota</taxon>
        <taxon>Fungi</taxon>
        <taxon>Dikarya</taxon>
        <taxon>Ascomycota</taxon>
        <taxon>Pezizomycotina</taxon>
        <taxon>Sordariomycetes</taxon>
        <taxon>Sordariomycetidae</taxon>
        <taxon>Calosphaeriales</taxon>
        <taxon>Pleurostomataceae</taxon>
        <taxon>Pleurostoma</taxon>
    </lineage>
</organism>
<gene>
    <name evidence="3" type="ORF">NKR23_g12518</name>
</gene>
<evidence type="ECO:0000256" key="1">
    <source>
        <dbReference type="SAM" id="Coils"/>
    </source>
</evidence>
<reference evidence="3" key="1">
    <citation type="submission" date="2022-07" db="EMBL/GenBank/DDBJ databases">
        <title>Fungi with potential for degradation of polypropylene.</title>
        <authorList>
            <person name="Gostincar C."/>
        </authorList>
    </citation>
    <scope>NUCLEOTIDE SEQUENCE</scope>
    <source>
        <strain evidence="3">EXF-13308</strain>
    </source>
</reference>
<keyword evidence="4" id="KW-1185">Reference proteome</keyword>
<proteinExistence type="predicted"/>
<feature type="coiled-coil region" evidence="1">
    <location>
        <begin position="64"/>
        <end position="97"/>
    </location>
</feature>
<feature type="region of interest" description="Disordered" evidence="2">
    <location>
        <begin position="171"/>
        <end position="285"/>
    </location>
</feature>
<dbReference type="EMBL" id="JANBVO010000175">
    <property type="protein sequence ID" value="KAJ9129525.1"/>
    <property type="molecule type" value="Genomic_DNA"/>
</dbReference>